<feature type="domain" description="Polymerase nucleotidyl transferase" evidence="1">
    <location>
        <begin position="13"/>
        <end position="66"/>
    </location>
</feature>
<dbReference type="InterPro" id="IPR002934">
    <property type="entry name" value="Polymerase_NTP_transf_dom"/>
</dbReference>
<evidence type="ECO:0000313" key="3">
    <source>
        <dbReference type="Proteomes" id="UP001597540"/>
    </source>
</evidence>
<dbReference type="SUPFAM" id="SSF81301">
    <property type="entry name" value="Nucleotidyltransferase"/>
    <property type="match status" value="1"/>
</dbReference>
<comment type="caution">
    <text evidence="2">The sequence shown here is derived from an EMBL/GenBank/DDBJ whole genome shotgun (WGS) entry which is preliminary data.</text>
</comment>
<dbReference type="Proteomes" id="UP001597540">
    <property type="component" value="Unassembled WGS sequence"/>
</dbReference>
<dbReference type="InterPro" id="IPR043519">
    <property type="entry name" value="NT_sf"/>
</dbReference>
<dbReference type="EMBL" id="JBHUMJ010000002">
    <property type="protein sequence ID" value="MFD2699251.1"/>
    <property type="molecule type" value="Genomic_DNA"/>
</dbReference>
<dbReference type="CDD" id="cd05403">
    <property type="entry name" value="NT_KNTase_like"/>
    <property type="match status" value="1"/>
</dbReference>
<dbReference type="RefSeq" id="WP_379260143.1">
    <property type="nucleotide sequence ID" value="NZ_JBHUMJ010000002.1"/>
</dbReference>
<evidence type="ECO:0000259" key="1">
    <source>
        <dbReference type="Pfam" id="PF01909"/>
    </source>
</evidence>
<sequence length="275" mass="30674">MNITPLLNKITALLSPVPGIVGVVLGGSRARGTHQADSDIDIGVYYDLKSGFSIDEINKAVKDLNDEPVDHPITPIGGWGPWVNAGGWFVIDGCHVDLILRDMQRVEQVIHDCLGGKINANYQPGHPHAYMNGMYMGELAIAQVLVDSDHHLASLKQQITPYPGAYKQSMIDFFSFEASFSLMLAQKYVTKDDSYYVMGHVFRSLSCMNQILFAKNEQHCINEKRAVQLIEGFDLKPAHYKQRIDEIIELLSPDPHQLTLAAAKLQDLIEETNKL</sequence>
<organism evidence="2 3">
    <name type="scientific">Paenibacillus shunpengii</name>
    <dbReference type="NCBI Taxonomy" id="2054424"/>
    <lineage>
        <taxon>Bacteria</taxon>
        <taxon>Bacillati</taxon>
        <taxon>Bacillota</taxon>
        <taxon>Bacilli</taxon>
        <taxon>Bacillales</taxon>
        <taxon>Paenibacillaceae</taxon>
        <taxon>Paenibacillus</taxon>
    </lineage>
</organism>
<reference evidence="3" key="1">
    <citation type="journal article" date="2019" name="Int. J. Syst. Evol. Microbiol.">
        <title>The Global Catalogue of Microorganisms (GCM) 10K type strain sequencing project: providing services to taxonomists for standard genome sequencing and annotation.</title>
        <authorList>
            <consortium name="The Broad Institute Genomics Platform"/>
            <consortium name="The Broad Institute Genome Sequencing Center for Infectious Disease"/>
            <person name="Wu L."/>
            <person name="Ma J."/>
        </authorList>
    </citation>
    <scope>NUCLEOTIDE SEQUENCE [LARGE SCALE GENOMIC DNA]</scope>
    <source>
        <strain evidence="3">KCTC 33849</strain>
    </source>
</reference>
<name>A0ABW5SHJ4_9BACL</name>
<proteinExistence type="predicted"/>
<protein>
    <submittedName>
        <fullName evidence="2">Nucleotidyltransferase domain-containing protein</fullName>
    </submittedName>
</protein>
<gene>
    <name evidence="2" type="ORF">ACFSVM_02105</name>
</gene>
<dbReference type="Pfam" id="PF01909">
    <property type="entry name" value="NTP_transf_2"/>
    <property type="match status" value="1"/>
</dbReference>
<dbReference type="Gene3D" id="3.30.460.10">
    <property type="entry name" value="Beta Polymerase, domain 2"/>
    <property type="match status" value="1"/>
</dbReference>
<accession>A0ABW5SHJ4</accession>
<keyword evidence="3" id="KW-1185">Reference proteome</keyword>
<evidence type="ECO:0000313" key="2">
    <source>
        <dbReference type="EMBL" id="MFD2699251.1"/>
    </source>
</evidence>